<dbReference type="Pfam" id="PF13692">
    <property type="entry name" value="Glyco_trans_1_4"/>
    <property type="match status" value="1"/>
</dbReference>
<dbReference type="Proteomes" id="UP000595374">
    <property type="component" value="Chromosome"/>
</dbReference>
<feature type="domain" description="Glycosyltransferase subfamily 4-like N-terminal" evidence="4">
    <location>
        <begin position="16"/>
        <end position="222"/>
    </location>
</feature>
<dbReference type="PANTHER" id="PTHR45947">
    <property type="entry name" value="SULFOQUINOVOSYL TRANSFERASE SQD2"/>
    <property type="match status" value="1"/>
</dbReference>
<accession>A0A7T4A197</accession>
<sequence length="422" mass="45746">MRILLLSHYYWPEVGAPQRRWSTMVSHLIARGHEIVVAAPHPHYPYTRRDEFFGSSVGHRRTRVRARLGGSWDTGEFGERIIRVPYLHSGTSMARQLLDQAVAATGAISATLRTMAGAHRPDVIISTTPALPTLLAGDFVSRLLRVPHIAEVRDAWPDLIHELSLVTNATGRFLPTTLTGRLEDSVLPGYLTRAQRRAAAVVVTTESFARRLRERGINATVVRSGVSRAEIDSGTFDIAERLPGRDRVNLLYVGTVGRSQDLGSAIRASVLVPGVRLRIVGDGADKAALVALAEELGAPVDFFPQTTGSELAAHWEWADAGLVSLGDVPAHTRTVPSKLYSLMVRGVPVLGIVAGEAAEIITVNGAGTVAHPGDVASIAEAMRLFSTSVVEPSHRARQWAIDHASVEIMGRAYETLLEDVCR</sequence>
<protein>
    <recommendedName>
        <fullName evidence="1">D-inositol 3-phosphate glycosyltransferase</fullName>
    </recommendedName>
</protein>
<keyword evidence="2" id="KW-0328">Glycosyltransferase</keyword>
<dbReference type="PANTHER" id="PTHR45947:SF3">
    <property type="entry name" value="SULFOQUINOVOSYL TRANSFERASE SQD2"/>
    <property type="match status" value="1"/>
</dbReference>
<evidence type="ECO:0000256" key="2">
    <source>
        <dbReference type="ARBA" id="ARBA00022676"/>
    </source>
</evidence>
<evidence type="ECO:0000313" key="5">
    <source>
        <dbReference type="EMBL" id="QQB15445.1"/>
    </source>
</evidence>
<name>A0A7T4A197_9MICO</name>
<evidence type="ECO:0000313" key="6">
    <source>
        <dbReference type="Proteomes" id="UP000595374"/>
    </source>
</evidence>
<dbReference type="EMBL" id="CP065989">
    <property type="protein sequence ID" value="QQB15445.1"/>
    <property type="molecule type" value="Genomic_DNA"/>
</dbReference>
<evidence type="ECO:0000259" key="4">
    <source>
        <dbReference type="Pfam" id="PF13579"/>
    </source>
</evidence>
<gene>
    <name evidence="5" type="ORF">I6H47_05750</name>
</gene>
<dbReference type="SUPFAM" id="SSF53756">
    <property type="entry name" value="UDP-Glycosyltransferase/glycogen phosphorylase"/>
    <property type="match status" value="1"/>
</dbReference>
<dbReference type="Gene3D" id="3.40.50.2000">
    <property type="entry name" value="Glycogen Phosphorylase B"/>
    <property type="match status" value="2"/>
</dbReference>
<evidence type="ECO:0000256" key="3">
    <source>
        <dbReference type="ARBA" id="ARBA00022679"/>
    </source>
</evidence>
<dbReference type="CDD" id="cd03794">
    <property type="entry name" value="GT4_WbuB-like"/>
    <property type="match status" value="1"/>
</dbReference>
<dbReference type="GO" id="GO:1901137">
    <property type="term" value="P:carbohydrate derivative biosynthetic process"/>
    <property type="evidence" value="ECO:0007669"/>
    <property type="project" value="UniProtKB-ARBA"/>
</dbReference>
<reference evidence="5 6" key="1">
    <citation type="submission" date="2020-12" db="EMBL/GenBank/DDBJ databases">
        <title>FDA dAtabase for Regulatory Grade micrObial Sequences (FDA-ARGOS): Supporting development and validation of Infectious Disease Dx tests.</title>
        <authorList>
            <person name="Sproer C."/>
            <person name="Gronow S."/>
            <person name="Severitt S."/>
            <person name="Schroder I."/>
            <person name="Tallon L."/>
            <person name="Sadzewicz L."/>
            <person name="Zhao X."/>
            <person name="Boylan J."/>
            <person name="Ott S."/>
            <person name="Bowen H."/>
            <person name="Vavikolanu K."/>
            <person name="Mehta A."/>
            <person name="Aluvathingal J."/>
            <person name="Nadendla S."/>
            <person name="Lowell S."/>
            <person name="Myers T."/>
            <person name="Yan Y."/>
            <person name="Sichtig H."/>
        </authorList>
    </citation>
    <scope>NUCLEOTIDE SEQUENCE [LARGE SCALE GENOMIC DNA]</scope>
    <source>
        <strain evidence="5 6">FDAARGOS_990</strain>
    </source>
</reference>
<dbReference type="GO" id="GO:0016758">
    <property type="term" value="F:hexosyltransferase activity"/>
    <property type="evidence" value="ECO:0007669"/>
    <property type="project" value="TreeGrafter"/>
</dbReference>
<proteinExistence type="predicted"/>
<dbReference type="InterPro" id="IPR050194">
    <property type="entry name" value="Glycosyltransferase_grp1"/>
</dbReference>
<dbReference type="RefSeq" id="WP_198500433.1">
    <property type="nucleotide sequence ID" value="NZ_CP065989.1"/>
</dbReference>
<dbReference type="AlphaFoldDB" id="A0A7T4A197"/>
<evidence type="ECO:0000256" key="1">
    <source>
        <dbReference type="ARBA" id="ARBA00021292"/>
    </source>
</evidence>
<dbReference type="Pfam" id="PF13579">
    <property type="entry name" value="Glyco_trans_4_4"/>
    <property type="match status" value="1"/>
</dbReference>
<keyword evidence="3 5" id="KW-0808">Transferase</keyword>
<dbReference type="InterPro" id="IPR028098">
    <property type="entry name" value="Glyco_trans_4-like_N"/>
</dbReference>
<organism evidence="5 6">
    <name type="scientific">Brevibacterium casei</name>
    <dbReference type="NCBI Taxonomy" id="33889"/>
    <lineage>
        <taxon>Bacteria</taxon>
        <taxon>Bacillati</taxon>
        <taxon>Actinomycetota</taxon>
        <taxon>Actinomycetes</taxon>
        <taxon>Micrococcales</taxon>
        <taxon>Brevibacteriaceae</taxon>
        <taxon>Brevibacterium</taxon>
    </lineage>
</organism>